<evidence type="ECO:0000313" key="2">
    <source>
        <dbReference type="EMBL" id="GGI00430.1"/>
    </source>
</evidence>
<gene>
    <name evidence="2" type="ORF">GCM10011355_28700</name>
</gene>
<dbReference type="RefSeq" id="WP_155141712.1">
    <property type="nucleotide sequence ID" value="NZ_BMGZ01000003.1"/>
</dbReference>
<reference evidence="2" key="2">
    <citation type="submission" date="2020-09" db="EMBL/GenBank/DDBJ databases">
        <authorList>
            <person name="Sun Q."/>
            <person name="Zhou Y."/>
        </authorList>
    </citation>
    <scope>NUCLEOTIDE SEQUENCE</scope>
    <source>
        <strain evidence="2">CGMCC 1.14984</strain>
    </source>
</reference>
<feature type="signal peptide" evidence="1">
    <location>
        <begin position="1"/>
        <end position="24"/>
    </location>
</feature>
<reference evidence="2" key="1">
    <citation type="journal article" date="2014" name="Int. J. Syst. Evol. Microbiol.">
        <title>Complete genome sequence of Corynebacterium casei LMG S-19264T (=DSM 44701T), isolated from a smear-ripened cheese.</title>
        <authorList>
            <consortium name="US DOE Joint Genome Institute (JGI-PGF)"/>
            <person name="Walter F."/>
            <person name="Albersmeier A."/>
            <person name="Kalinowski J."/>
            <person name="Ruckert C."/>
        </authorList>
    </citation>
    <scope>NUCLEOTIDE SEQUENCE</scope>
    <source>
        <strain evidence="2">CGMCC 1.14984</strain>
    </source>
</reference>
<dbReference type="AlphaFoldDB" id="A0A8J3A8W6"/>
<accession>A0A8J3A8W6</accession>
<comment type="caution">
    <text evidence="2">The sequence shown here is derived from an EMBL/GenBank/DDBJ whole genome shotgun (WGS) entry which is preliminary data.</text>
</comment>
<feature type="chain" id="PRO_5035326205" evidence="1">
    <location>
        <begin position="25"/>
        <end position="170"/>
    </location>
</feature>
<dbReference type="Proteomes" id="UP000621856">
    <property type="component" value="Unassembled WGS sequence"/>
</dbReference>
<keyword evidence="1" id="KW-0732">Signal</keyword>
<evidence type="ECO:0000256" key="1">
    <source>
        <dbReference type="SAM" id="SignalP"/>
    </source>
</evidence>
<proteinExistence type="predicted"/>
<protein>
    <submittedName>
        <fullName evidence="2">Uncharacterized protein</fullName>
    </submittedName>
</protein>
<dbReference type="EMBL" id="BMGZ01000003">
    <property type="protein sequence ID" value="GGI00430.1"/>
    <property type="molecule type" value="Genomic_DNA"/>
</dbReference>
<organism evidence="2 3">
    <name type="scientific">Aquisalinus luteolus</name>
    <dbReference type="NCBI Taxonomy" id="1566827"/>
    <lineage>
        <taxon>Bacteria</taxon>
        <taxon>Pseudomonadati</taxon>
        <taxon>Pseudomonadota</taxon>
        <taxon>Alphaproteobacteria</taxon>
        <taxon>Parvularculales</taxon>
        <taxon>Parvularculaceae</taxon>
        <taxon>Aquisalinus</taxon>
    </lineage>
</organism>
<evidence type="ECO:0000313" key="3">
    <source>
        <dbReference type="Proteomes" id="UP000621856"/>
    </source>
</evidence>
<sequence length="170" mass="18227">MMRVLLLATGLTALAASMAAPVLASDDWEIEGLAFGWSLYEKGDPSTPAEYSVKGVYEGYGPEFSFGCTRGYAFDVVWKPDVPVTGGAFVPVTITIDDVTVLDGNLVPNDRNEYAWTGRDGEAYDIVAAIWEAWEGDLTVSAGGATDTIYFDEDMLGGISELVLEACGKF</sequence>
<name>A0A8J3A8W6_9PROT</name>